<comment type="caution">
    <text evidence="2">The sequence shown here is derived from an EMBL/GenBank/DDBJ whole genome shotgun (WGS) entry which is preliminary data.</text>
</comment>
<name>A0A225VFZ9_9STRA</name>
<dbReference type="EMBL" id="NBNE01005369">
    <property type="protein sequence ID" value="OWZ03697.1"/>
    <property type="molecule type" value="Genomic_DNA"/>
</dbReference>
<reference evidence="3" key="1">
    <citation type="submission" date="2017-03" db="EMBL/GenBank/DDBJ databases">
        <title>Phytopthora megakarya and P. palmivora, two closely related causual agents of cacao black pod achieved similar genome size and gene model numbers by different mechanisms.</title>
        <authorList>
            <person name="Ali S."/>
            <person name="Shao J."/>
            <person name="Larry D.J."/>
            <person name="Kronmiller B."/>
            <person name="Shen D."/>
            <person name="Strem M.D."/>
            <person name="Melnick R.L."/>
            <person name="Guiltinan M.J."/>
            <person name="Tyler B.M."/>
            <person name="Meinhardt L.W."/>
            <person name="Bailey B.A."/>
        </authorList>
    </citation>
    <scope>NUCLEOTIDE SEQUENCE [LARGE SCALE GENOMIC DNA]</scope>
    <source>
        <strain evidence="3">zdho120</strain>
    </source>
</reference>
<evidence type="ECO:0000313" key="2">
    <source>
        <dbReference type="EMBL" id="OWZ03697.1"/>
    </source>
</evidence>
<dbReference type="AlphaFoldDB" id="A0A225VFZ9"/>
<dbReference type="STRING" id="4795.A0A225VFZ9"/>
<protein>
    <submittedName>
        <fullName evidence="2">Uncharacterized protein</fullName>
    </submittedName>
</protein>
<evidence type="ECO:0000313" key="3">
    <source>
        <dbReference type="Proteomes" id="UP000198211"/>
    </source>
</evidence>
<sequence>MRSNISADMAYAQSEAIDALAGEPTDRYGIPLSVVHGPQTALPVWQFIHKLETPMPNPKTSDRPYTHICVLCASDPPVRPLGKRAVSWRKALMRQRMSTNAVSHMQRVHPSEFVTIAEYKQRKREAGLNPDRPKLKKAKKTSGPKKKAVKTHPDETQESTESEPMDKVSVATDVKPRITSVPPRRRTGKTADLLKTWLISSGLPVSTLQDDAFQHLLKLSNSAISALPTALDLRNQASDEFAKFKSFVGLYLKAESHAAMSLPFLSLRHEFRPIIGAAAEVEDGVVDEAVSDQEKAFLSVAVGFIDSQWRRVDLVLAAKEVSRGWAQQTNELVSQTVQEMYGIRPISSYTRFYVEAEADTPSSLAAGGEYESSTSEQEDLLTHTLRRCVVDALDVGPNSLIGGENNVRRILRLLLELLEFFEEPDRFSALAEAGGPQVSFYSASSIENLALSTSTSIGTIAELLRISCARYQAYSLYFQSPERPTVADPELEAAWIQLSIDDWWTVAEIEAILFQLSQFHLECISPPPGVVASSYAMLFRRLLSVTTNASSLKCIFVGDAPVSNCSPAKSTVRRVAKPVDSFTPTGSQCMEQLRQLISERFTSPSTTDEVENEIKAMLLDPRISSKAASLVTDARAFRSAQEALREEHRVIFELIAARQGATGPSIDEEEENDEDDDEISALLMVDGPKQQPPAPPSTTSSGKRSNDAVAEDEDRAWREWQQVYVAWDTLANEGADLFDKGQYNLLKLYHHVDILKWFHDIGQQAHPAAALLARMYLGQQPPPSQALGASLQRFSTQEEADWISGAAQRAEKRCILHHNWHQFQNLNVNATIAPSIAPSNDESNTSIV</sequence>
<dbReference type="Proteomes" id="UP000198211">
    <property type="component" value="Unassembled WGS sequence"/>
</dbReference>
<evidence type="ECO:0000256" key="1">
    <source>
        <dbReference type="SAM" id="MobiDB-lite"/>
    </source>
</evidence>
<proteinExistence type="predicted"/>
<feature type="compositionally biased region" description="Basic residues" evidence="1">
    <location>
        <begin position="134"/>
        <end position="150"/>
    </location>
</feature>
<organism evidence="2 3">
    <name type="scientific">Phytophthora megakarya</name>
    <dbReference type="NCBI Taxonomy" id="4795"/>
    <lineage>
        <taxon>Eukaryota</taxon>
        <taxon>Sar</taxon>
        <taxon>Stramenopiles</taxon>
        <taxon>Oomycota</taxon>
        <taxon>Peronosporomycetes</taxon>
        <taxon>Peronosporales</taxon>
        <taxon>Peronosporaceae</taxon>
        <taxon>Phytophthora</taxon>
    </lineage>
</organism>
<dbReference type="OrthoDB" id="164762at2759"/>
<accession>A0A225VFZ9</accession>
<gene>
    <name evidence="2" type="ORF">PHMEG_00024522</name>
</gene>
<keyword evidence="3" id="KW-1185">Reference proteome</keyword>
<feature type="region of interest" description="Disordered" evidence="1">
    <location>
        <begin position="123"/>
        <end position="170"/>
    </location>
</feature>
<feature type="region of interest" description="Disordered" evidence="1">
    <location>
        <begin position="686"/>
        <end position="712"/>
    </location>
</feature>